<evidence type="ECO:0000256" key="1">
    <source>
        <dbReference type="SAM" id="MobiDB-lite"/>
    </source>
</evidence>
<feature type="non-terminal residue" evidence="2">
    <location>
        <position position="1"/>
    </location>
</feature>
<gene>
    <name evidence="2" type="ORF">BaRGS_00025545</name>
</gene>
<keyword evidence="3" id="KW-1185">Reference proteome</keyword>
<dbReference type="Proteomes" id="UP001519460">
    <property type="component" value="Unassembled WGS sequence"/>
</dbReference>
<protein>
    <submittedName>
        <fullName evidence="2">Uncharacterized protein</fullName>
    </submittedName>
</protein>
<accession>A0ABD0K833</accession>
<proteinExistence type="predicted"/>
<name>A0ABD0K833_9CAEN</name>
<feature type="region of interest" description="Disordered" evidence="1">
    <location>
        <begin position="1"/>
        <end position="22"/>
    </location>
</feature>
<feature type="compositionally biased region" description="Basic and acidic residues" evidence="1">
    <location>
        <begin position="1"/>
        <end position="10"/>
    </location>
</feature>
<reference evidence="2 3" key="1">
    <citation type="journal article" date="2023" name="Sci. Data">
        <title>Genome assembly of the Korean intertidal mud-creeper Batillaria attramentaria.</title>
        <authorList>
            <person name="Patra A.K."/>
            <person name="Ho P.T."/>
            <person name="Jun S."/>
            <person name="Lee S.J."/>
            <person name="Kim Y."/>
            <person name="Won Y.J."/>
        </authorList>
    </citation>
    <scope>NUCLEOTIDE SEQUENCE [LARGE SCALE GENOMIC DNA]</scope>
    <source>
        <strain evidence="2">Wonlab-2016</strain>
    </source>
</reference>
<sequence length="183" mass="20389">EWEGPREKQTTAKRRVSVSEHKLPRVSLGTPSPILPFPGPGNYLSFINRLRSLTAHFADQKGLEESGEAKNRYSAIVKTNRTCSSCHNTPLGFTNIAARVPLHPASHRRRVEAFLVSGLRATLPAKFARLVEGRCDNANEPRTECQFTFLVASHWLPIPIRPSLPALDPLLLRIIMVATMFAL</sequence>
<evidence type="ECO:0000313" key="2">
    <source>
        <dbReference type="EMBL" id="KAK7483252.1"/>
    </source>
</evidence>
<organism evidence="2 3">
    <name type="scientific">Batillaria attramentaria</name>
    <dbReference type="NCBI Taxonomy" id="370345"/>
    <lineage>
        <taxon>Eukaryota</taxon>
        <taxon>Metazoa</taxon>
        <taxon>Spiralia</taxon>
        <taxon>Lophotrochozoa</taxon>
        <taxon>Mollusca</taxon>
        <taxon>Gastropoda</taxon>
        <taxon>Caenogastropoda</taxon>
        <taxon>Sorbeoconcha</taxon>
        <taxon>Cerithioidea</taxon>
        <taxon>Batillariidae</taxon>
        <taxon>Batillaria</taxon>
    </lineage>
</organism>
<evidence type="ECO:0000313" key="3">
    <source>
        <dbReference type="Proteomes" id="UP001519460"/>
    </source>
</evidence>
<comment type="caution">
    <text evidence="2">The sequence shown here is derived from an EMBL/GenBank/DDBJ whole genome shotgun (WGS) entry which is preliminary data.</text>
</comment>
<dbReference type="EMBL" id="JACVVK020000230">
    <property type="protein sequence ID" value="KAK7483252.1"/>
    <property type="molecule type" value="Genomic_DNA"/>
</dbReference>
<dbReference type="AlphaFoldDB" id="A0ABD0K833"/>